<feature type="non-terminal residue" evidence="1">
    <location>
        <position position="66"/>
    </location>
</feature>
<evidence type="ECO:0000313" key="2">
    <source>
        <dbReference type="Proteomes" id="UP001529510"/>
    </source>
</evidence>
<evidence type="ECO:0000313" key="1">
    <source>
        <dbReference type="EMBL" id="KAL0203087.1"/>
    </source>
</evidence>
<keyword evidence="2" id="KW-1185">Reference proteome</keyword>
<dbReference type="EMBL" id="JAMKFB020000001">
    <property type="protein sequence ID" value="KAL0203087.1"/>
    <property type="molecule type" value="Genomic_DNA"/>
</dbReference>
<reference evidence="1 2" key="1">
    <citation type="submission" date="2024-05" db="EMBL/GenBank/DDBJ databases">
        <title>Genome sequencing and assembly of Indian major carp, Cirrhinus mrigala (Hamilton, 1822).</title>
        <authorList>
            <person name="Mohindra V."/>
            <person name="Chowdhury L.M."/>
            <person name="Lal K."/>
            <person name="Jena J.K."/>
        </authorList>
    </citation>
    <scope>NUCLEOTIDE SEQUENCE [LARGE SCALE GENOMIC DNA]</scope>
    <source>
        <strain evidence="1">CM1030</strain>
        <tissue evidence="1">Blood</tissue>
    </source>
</reference>
<protein>
    <submittedName>
        <fullName evidence="1">Uncharacterized protein</fullName>
    </submittedName>
</protein>
<proteinExistence type="predicted"/>
<organism evidence="1 2">
    <name type="scientific">Cirrhinus mrigala</name>
    <name type="common">Mrigala</name>
    <dbReference type="NCBI Taxonomy" id="683832"/>
    <lineage>
        <taxon>Eukaryota</taxon>
        <taxon>Metazoa</taxon>
        <taxon>Chordata</taxon>
        <taxon>Craniata</taxon>
        <taxon>Vertebrata</taxon>
        <taxon>Euteleostomi</taxon>
        <taxon>Actinopterygii</taxon>
        <taxon>Neopterygii</taxon>
        <taxon>Teleostei</taxon>
        <taxon>Ostariophysi</taxon>
        <taxon>Cypriniformes</taxon>
        <taxon>Cyprinidae</taxon>
        <taxon>Labeoninae</taxon>
        <taxon>Labeonini</taxon>
        <taxon>Cirrhinus</taxon>
    </lineage>
</organism>
<sequence>MCCYIQVQRELESCRSETELLQKQLTSERLLLVSSREKELQRQLTSQERQTEIQILKDKLSMADSK</sequence>
<comment type="caution">
    <text evidence="1">The sequence shown here is derived from an EMBL/GenBank/DDBJ whole genome shotgun (WGS) entry which is preliminary data.</text>
</comment>
<accession>A0ABD0RX45</accession>
<gene>
    <name evidence="1" type="ORF">M9458_001105</name>
</gene>
<name>A0ABD0RX45_CIRMR</name>
<dbReference type="AlphaFoldDB" id="A0ABD0RX45"/>
<dbReference type="Proteomes" id="UP001529510">
    <property type="component" value="Unassembled WGS sequence"/>
</dbReference>